<sequence>MSNLIEKFQKIVTDISTNKGTLNLFALSYRENDSQTFDLLISARWINIDDFYFLKYIENLLKQELDSNDILKISRIVLLDPEETSVKAITNCFYINEGNLTIQHSLIGNVPILKMVIFSSNK</sequence>
<dbReference type="RefSeq" id="WP_214418680.1">
    <property type="nucleotide sequence ID" value="NZ_CP075546.1"/>
</dbReference>
<accession>A0A8E7B052</accession>
<dbReference type="GeneID" id="65097713"/>
<dbReference type="AlphaFoldDB" id="A0A8E7B052"/>
<evidence type="ECO:0000313" key="1">
    <source>
        <dbReference type="EMBL" id="QVV87861.1"/>
    </source>
</evidence>
<organism evidence="1 2">
    <name type="scientific">Methanospirillum purgamenti</name>
    <dbReference type="NCBI Taxonomy" id="2834276"/>
    <lineage>
        <taxon>Archaea</taxon>
        <taxon>Methanobacteriati</taxon>
        <taxon>Methanobacteriota</taxon>
        <taxon>Stenosarchaea group</taxon>
        <taxon>Methanomicrobia</taxon>
        <taxon>Methanomicrobiales</taxon>
        <taxon>Methanospirillaceae</taxon>
        <taxon>Methanospirillum</taxon>
    </lineage>
</organism>
<evidence type="ECO:0000313" key="2">
    <source>
        <dbReference type="Proteomes" id="UP000680656"/>
    </source>
</evidence>
<protein>
    <submittedName>
        <fullName evidence="1">Uncharacterized protein</fullName>
    </submittedName>
</protein>
<proteinExistence type="predicted"/>
<keyword evidence="2" id="KW-1185">Reference proteome</keyword>
<reference evidence="1 2" key="1">
    <citation type="submission" date="2021-05" db="EMBL/GenBank/DDBJ databases">
        <title>A novel Methanospirillum isolate from a pyrite-forming mixed culture.</title>
        <authorList>
            <person name="Bunk B."/>
            <person name="Sproer C."/>
            <person name="Spring S."/>
            <person name="Pester M."/>
        </authorList>
    </citation>
    <scope>NUCLEOTIDE SEQUENCE [LARGE SCALE GENOMIC DNA]</scope>
    <source>
        <strain evidence="1 2">J.3.6.1-F.2.7.3</strain>
    </source>
</reference>
<gene>
    <name evidence="1" type="ORF">KHC33_10975</name>
</gene>
<dbReference type="Proteomes" id="UP000680656">
    <property type="component" value="Chromosome"/>
</dbReference>
<dbReference type="EMBL" id="CP075546">
    <property type="protein sequence ID" value="QVV87861.1"/>
    <property type="molecule type" value="Genomic_DNA"/>
</dbReference>
<dbReference type="KEGG" id="mrtj:KHC33_10975"/>
<name>A0A8E7B052_9EURY</name>